<protein>
    <recommendedName>
        <fullName evidence="4">NEDD8-activating enzyme E1 regulatory subunit</fullName>
    </recommendedName>
</protein>
<keyword evidence="3 4" id="KW-0833">Ubl conjugation pathway</keyword>
<dbReference type="Pfam" id="PF00899">
    <property type="entry name" value="ThiF"/>
    <property type="match status" value="1"/>
</dbReference>
<organism evidence="6 7">
    <name type="scientific">Malassezia brasiliensis</name>
    <dbReference type="NCBI Taxonomy" id="1821822"/>
    <lineage>
        <taxon>Eukaryota</taxon>
        <taxon>Fungi</taxon>
        <taxon>Dikarya</taxon>
        <taxon>Basidiomycota</taxon>
        <taxon>Ustilaginomycotina</taxon>
        <taxon>Malasseziomycetes</taxon>
        <taxon>Malasseziales</taxon>
        <taxon>Malasseziaceae</taxon>
        <taxon>Malassezia</taxon>
    </lineage>
</organism>
<dbReference type="GO" id="GO:0019781">
    <property type="term" value="F:NEDD8 activating enzyme activity"/>
    <property type="evidence" value="ECO:0007669"/>
    <property type="project" value="UniProtKB-UniRule"/>
</dbReference>
<dbReference type="AlphaFoldDB" id="A0AAF0IRK5"/>
<proteinExistence type="inferred from homology"/>
<name>A0AAF0IRK5_9BASI</name>
<dbReference type="InterPro" id="IPR030667">
    <property type="entry name" value="APP-BP1"/>
</dbReference>
<dbReference type="PANTHER" id="PTHR10953">
    <property type="entry name" value="UBIQUITIN-ACTIVATING ENZYME E1"/>
    <property type="match status" value="1"/>
</dbReference>
<comment type="function">
    <text evidence="4">Regulatory subunit of the dimeric UBA3-ULA1 E1 enzyme.</text>
</comment>
<dbReference type="SUPFAM" id="SSF69572">
    <property type="entry name" value="Activating enzymes of the ubiquitin-like proteins"/>
    <property type="match status" value="1"/>
</dbReference>
<evidence type="ECO:0000259" key="5">
    <source>
        <dbReference type="Pfam" id="PF00899"/>
    </source>
</evidence>
<evidence type="ECO:0000313" key="7">
    <source>
        <dbReference type="Proteomes" id="UP001216638"/>
    </source>
</evidence>
<comment type="pathway">
    <text evidence="1 4">Protein modification; protein neddylation.</text>
</comment>
<gene>
    <name evidence="6" type="ORF">MBRA1_000650</name>
</gene>
<feature type="domain" description="THIF-type NAD/FAD binding fold" evidence="5">
    <location>
        <begin position="13"/>
        <end position="517"/>
    </location>
</feature>
<dbReference type="InterPro" id="IPR000594">
    <property type="entry name" value="ThiF_NAD_FAD-bd"/>
</dbReference>
<dbReference type="Proteomes" id="UP001216638">
    <property type="component" value="Chromosome 1"/>
</dbReference>
<dbReference type="GO" id="GO:0045116">
    <property type="term" value="P:protein neddylation"/>
    <property type="evidence" value="ECO:0007669"/>
    <property type="project" value="UniProtKB-UniRule"/>
</dbReference>
<accession>A0AAF0IRK5</accession>
<keyword evidence="7" id="KW-1185">Reference proteome</keyword>
<sequence>MATARPDRHTQRYDRQLRLWNTSGQAALEHARILIVGASGLSGQILKNLVLPGLGGFTVLDDALVTARDIGTNFFLQAGESEGKPYATELARLVAELNPGVAHAGHVESPSALLARDPAFFTQFSLIVCVRQPRNVQERVADLGWHHTPPIPVFCAQTSGFQGVFHVSVRELGIVETHPDSLVDLRLTRPFPELAEFAAKFDLETSDSLQRSHIPYVVLLLRALHDWKEAHGTLPTTASRAEFLAFLRARRPEGDSENFDEAHAALAQHVWRPLQSPAVPPNVAGMLDDVQAKEVSEKVRRRLTQTPPFWLLVAALRAYVAQEHTLPLSGALPDMKATSETYVALQHVYVSKARRDLDTFLACLDTVLAKAHLSRDAAGLGDDQVRTFVKHAAHLRLVRGRRLAQQRTDPDAGAMAMAFADPVNPVTVQYLIAFFAADTFYEVHARYPTEWADEAALVQLAYRYADDTHLNLGDDDRDKLRAACVELIRGARLDLASTAAYLGGVVAQEVIKVITVQYLPLDNTCIYDGIAEAIGSIRL</sequence>
<evidence type="ECO:0000256" key="4">
    <source>
        <dbReference type="PIRNR" id="PIRNR039099"/>
    </source>
</evidence>
<reference evidence="6" key="1">
    <citation type="submission" date="2023-03" db="EMBL/GenBank/DDBJ databases">
        <title>Mating type loci evolution in Malassezia.</title>
        <authorList>
            <person name="Coelho M.A."/>
        </authorList>
    </citation>
    <scope>NUCLEOTIDE SEQUENCE</scope>
    <source>
        <strain evidence="6">CBS 14135</strain>
    </source>
</reference>
<dbReference type="InterPro" id="IPR045886">
    <property type="entry name" value="ThiF/MoeB/HesA"/>
</dbReference>
<evidence type="ECO:0000256" key="1">
    <source>
        <dbReference type="ARBA" id="ARBA00005032"/>
    </source>
</evidence>
<dbReference type="PANTHER" id="PTHR10953:SF29">
    <property type="entry name" value="NEDD8-ACTIVATING ENZYME E1 REGULATORY SUBUNIT"/>
    <property type="match status" value="1"/>
</dbReference>
<dbReference type="InterPro" id="IPR035985">
    <property type="entry name" value="Ubiquitin-activating_enz"/>
</dbReference>
<dbReference type="EMBL" id="CP119951">
    <property type="protein sequence ID" value="WFC94023.1"/>
    <property type="molecule type" value="Genomic_DNA"/>
</dbReference>
<evidence type="ECO:0000313" key="6">
    <source>
        <dbReference type="EMBL" id="WFC94023.1"/>
    </source>
</evidence>
<dbReference type="Gene3D" id="3.40.50.720">
    <property type="entry name" value="NAD(P)-binding Rossmann-like Domain"/>
    <property type="match status" value="2"/>
</dbReference>
<dbReference type="PIRSF" id="PIRSF039099">
    <property type="entry name" value="APP-BP1"/>
    <property type="match status" value="1"/>
</dbReference>
<dbReference type="GO" id="GO:0005737">
    <property type="term" value="C:cytoplasm"/>
    <property type="evidence" value="ECO:0007669"/>
    <property type="project" value="TreeGrafter"/>
</dbReference>
<evidence type="ECO:0000256" key="2">
    <source>
        <dbReference type="ARBA" id="ARBA00006868"/>
    </source>
</evidence>
<evidence type="ECO:0000256" key="3">
    <source>
        <dbReference type="ARBA" id="ARBA00022786"/>
    </source>
</evidence>
<comment type="similarity">
    <text evidence="2 4">Belongs to the ubiquitin-activating E1 family. ULA1 subfamily.</text>
</comment>